<reference evidence="2" key="1">
    <citation type="journal article" date="2015" name="Nature">
        <title>Complex archaea that bridge the gap between prokaryotes and eukaryotes.</title>
        <authorList>
            <person name="Spang A."/>
            <person name="Saw J.H."/>
            <person name="Jorgensen S.L."/>
            <person name="Zaremba-Niedzwiedzka K."/>
            <person name="Martijn J."/>
            <person name="Lind A.E."/>
            <person name="van Eijk R."/>
            <person name="Schleper C."/>
            <person name="Guy L."/>
            <person name="Ettema T.J."/>
        </authorList>
    </citation>
    <scope>NUCLEOTIDE SEQUENCE</scope>
</reference>
<evidence type="ECO:0008006" key="3">
    <source>
        <dbReference type="Google" id="ProtNLM"/>
    </source>
</evidence>
<feature type="non-terminal residue" evidence="2">
    <location>
        <position position="317"/>
    </location>
</feature>
<accession>A0A0F8Y208</accession>
<gene>
    <name evidence="2" type="ORF">LCGC14_2874710</name>
</gene>
<feature type="region of interest" description="Disordered" evidence="1">
    <location>
        <begin position="130"/>
        <end position="150"/>
    </location>
</feature>
<feature type="compositionally biased region" description="Low complexity" evidence="1">
    <location>
        <begin position="55"/>
        <end position="65"/>
    </location>
</feature>
<feature type="region of interest" description="Disordered" evidence="1">
    <location>
        <begin position="1"/>
        <end position="65"/>
    </location>
</feature>
<dbReference type="AlphaFoldDB" id="A0A0F8Y208"/>
<feature type="compositionally biased region" description="Low complexity" evidence="1">
    <location>
        <begin position="32"/>
        <end position="47"/>
    </location>
</feature>
<evidence type="ECO:0000256" key="1">
    <source>
        <dbReference type="SAM" id="MobiDB-lite"/>
    </source>
</evidence>
<sequence>MAEALVNNEGKAVDVNVVEGGADDPFAPKNLGADSPAASPAGAAADAPVSQAEGAPVKPAAPANPTAAALAGATPVVADPAAPVAAELATTPASAEPAAAEAAPVEAEAQVAELGTWVETQRQEAAEEARRAAQSASDRRAAAQEADTAKLRQDVTDMRNAQREAEMVDMTDEQKVELRKQYATADKSDELDAREAGLVDYHKFLLIESYVMEFDGVGVTAEALEEFSTPGEMHAFCLEQKANSLEEQLAAAGKKPADATAAAAEPAAPEVAPDKPAVPAAAKAPADIGTGAGTGEEPAPNTGKGPAAMRAALAAMK</sequence>
<feature type="compositionally biased region" description="Low complexity" evidence="1">
    <location>
        <begin position="250"/>
        <end position="286"/>
    </location>
</feature>
<dbReference type="EMBL" id="LAZR01055913">
    <property type="protein sequence ID" value="KKK75338.1"/>
    <property type="molecule type" value="Genomic_DNA"/>
</dbReference>
<evidence type="ECO:0000313" key="2">
    <source>
        <dbReference type="EMBL" id="KKK75338.1"/>
    </source>
</evidence>
<protein>
    <recommendedName>
        <fullName evidence="3">Scaffolding protein</fullName>
    </recommendedName>
</protein>
<name>A0A0F8Y208_9ZZZZ</name>
<proteinExistence type="predicted"/>
<organism evidence="2">
    <name type="scientific">marine sediment metagenome</name>
    <dbReference type="NCBI Taxonomy" id="412755"/>
    <lineage>
        <taxon>unclassified sequences</taxon>
        <taxon>metagenomes</taxon>
        <taxon>ecological metagenomes</taxon>
    </lineage>
</organism>
<feature type="region of interest" description="Disordered" evidence="1">
    <location>
        <begin position="250"/>
        <end position="317"/>
    </location>
</feature>
<comment type="caution">
    <text evidence="2">The sequence shown here is derived from an EMBL/GenBank/DDBJ whole genome shotgun (WGS) entry which is preliminary data.</text>
</comment>
<feature type="compositionally biased region" description="Low complexity" evidence="1">
    <location>
        <begin position="307"/>
        <end position="317"/>
    </location>
</feature>